<dbReference type="InterPro" id="IPR013057">
    <property type="entry name" value="AA_transpt_TM"/>
</dbReference>
<evidence type="ECO:0000256" key="4">
    <source>
        <dbReference type="ARBA" id="ARBA00022989"/>
    </source>
</evidence>
<keyword evidence="9" id="KW-1185">Reference proteome</keyword>
<evidence type="ECO:0000256" key="5">
    <source>
        <dbReference type="ARBA" id="ARBA00023136"/>
    </source>
</evidence>
<keyword evidence="4 6" id="KW-1133">Transmembrane helix</keyword>
<accession>A0A238F5X1</accession>
<dbReference type="EMBL" id="FMSP01000001">
    <property type="protein sequence ID" value="SCV67244.1"/>
    <property type="molecule type" value="Genomic_DNA"/>
</dbReference>
<evidence type="ECO:0000256" key="2">
    <source>
        <dbReference type="ARBA" id="ARBA00008066"/>
    </source>
</evidence>
<comment type="subcellular location">
    <subcellularLocation>
        <location evidence="1">Membrane</location>
        <topology evidence="1">Multi-pass membrane protein</topology>
    </subcellularLocation>
</comment>
<keyword evidence="5 6" id="KW-0472">Membrane</keyword>
<dbReference type="OrthoDB" id="40134at2759"/>
<dbReference type="GO" id="GO:0016020">
    <property type="term" value="C:membrane"/>
    <property type="evidence" value="ECO:0007669"/>
    <property type="project" value="UniProtKB-SubCell"/>
</dbReference>
<sequence>MQASMLGTVSNEEVHGFEDKIDGSKEHEAVMVEDKEFQGTVPVRSDAVFGVSTDGPNYLSVGWIRAAIFLTKAQIGLGVLGIPQVMSTIGLLPGLFLILLLAVMTTWSSYVVGTFKLRHPECHSIADAGFILGGRIGREALGAMCAVCMLCVCASGLLSISIAFNALSGHGTCTVAFVVTGATIVYVLASIRTIDKLSFLGWVGLVSVLSALFALAIAVGIEDRPAAAPPTGPWSKDLHLFGKVTFADAAKAIGTLAFAFSGTPAFFTVFSEMREPKDFPKTIVLCQGIITIVFILVGVVVWFFCGQYVASPALGSAGSVMKKVCYGLALPSLVIGFVSLAQCILGLSVIFLHLTAKYLFVRALRGGPHLTSNSPTHWITWLSLVLGCVLFAFFVAEAIPVFGGLIGLVGAIFGSLTSMIVIGAMWLYDNFERRHIDSSWRFRALVTWNVYLIAAGIFVLIAGSYASIKSIIDEYAGKALTVFSCADNS</sequence>
<organism evidence="8 9">
    <name type="scientific">Microbotryum intermedium</name>
    <dbReference type="NCBI Taxonomy" id="269621"/>
    <lineage>
        <taxon>Eukaryota</taxon>
        <taxon>Fungi</taxon>
        <taxon>Dikarya</taxon>
        <taxon>Basidiomycota</taxon>
        <taxon>Pucciniomycotina</taxon>
        <taxon>Microbotryomycetes</taxon>
        <taxon>Microbotryales</taxon>
        <taxon>Microbotryaceae</taxon>
        <taxon>Microbotryum</taxon>
    </lineage>
</organism>
<feature type="transmembrane region" description="Helical" evidence="6">
    <location>
        <begin position="140"/>
        <end position="163"/>
    </location>
</feature>
<evidence type="ECO:0000256" key="6">
    <source>
        <dbReference type="SAM" id="Phobius"/>
    </source>
</evidence>
<evidence type="ECO:0000313" key="8">
    <source>
        <dbReference type="EMBL" id="SCV67244.1"/>
    </source>
</evidence>
<comment type="similarity">
    <text evidence="2">Belongs to the amino acid/polyamine transporter 2 family.</text>
</comment>
<evidence type="ECO:0000256" key="3">
    <source>
        <dbReference type="ARBA" id="ARBA00022692"/>
    </source>
</evidence>
<feature type="transmembrane region" description="Helical" evidence="6">
    <location>
        <begin position="200"/>
        <end position="221"/>
    </location>
</feature>
<feature type="transmembrane region" description="Helical" evidence="6">
    <location>
        <begin position="89"/>
        <end position="112"/>
    </location>
</feature>
<feature type="transmembrane region" description="Helical" evidence="6">
    <location>
        <begin position="329"/>
        <end position="354"/>
    </location>
</feature>
<feature type="transmembrane region" description="Helical" evidence="6">
    <location>
        <begin position="375"/>
        <end position="396"/>
    </location>
</feature>
<keyword evidence="3 6" id="KW-0812">Transmembrane</keyword>
<gene>
    <name evidence="8" type="ORF">BQ2448_5890</name>
</gene>
<feature type="domain" description="Amino acid transporter transmembrane" evidence="7">
    <location>
        <begin position="62"/>
        <end position="468"/>
    </location>
</feature>
<evidence type="ECO:0000256" key="1">
    <source>
        <dbReference type="ARBA" id="ARBA00004141"/>
    </source>
</evidence>
<reference evidence="9" key="1">
    <citation type="submission" date="2016-09" db="EMBL/GenBank/DDBJ databases">
        <authorList>
            <person name="Jeantristanb JTB J.-T."/>
            <person name="Ricardo R."/>
        </authorList>
    </citation>
    <scope>NUCLEOTIDE SEQUENCE [LARGE SCALE GENOMIC DNA]</scope>
</reference>
<dbReference type="AlphaFoldDB" id="A0A238F5X1"/>
<dbReference type="PANTHER" id="PTHR22950">
    <property type="entry name" value="AMINO ACID TRANSPORTER"/>
    <property type="match status" value="1"/>
</dbReference>
<evidence type="ECO:0000259" key="7">
    <source>
        <dbReference type="Pfam" id="PF01490"/>
    </source>
</evidence>
<dbReference type="Proteomes" id="UP000198372">
    <property type="component" value="Unassembled WGS sequence"/>
</dbReference>
<name>A0A238F5X1_9BASI</name>
<feature type="transmembrane region" description="Helical" evidence="6">
    <location>
        <begin position="169"/>
        <end position="188"/>
    </location>
</feature>
<dbReference type="STRING" id="269621.A0A238F5X1"/>
<proteinExistence type="inferred from homology"/>
<feature type="transmembrane region" description="Helical" evidence="6">
    <location>
        <begin position="448"/>
        <end position="468"/>
    </location>
</feature>
<feature type="transmembrane region" description="Helical" evidence="6">
    <location>
        <begin position="402"/>
        <end position="428"/>
    </location>
</feature>
<dbReference type="GO" id="GO:0015179">
    <property type="term" value="F:L-amino acid transmembrane transporter activity"/>
    <property type="evidence" value="ECO:0007669"/>
    <property type="project" value="TreeGrafter"/>
</dbReference>
<protein>
    <submittedName>
        <fullName evidence="8">BQ2448_5890 protein</fullName>
    </submittedName>
</protein>
<evidence type="ECO:0000313" key="9">
    <source>
        <dbReference type="Proteomes" id="UP000198372"/>
    </source>
</evidence>
<dbReference type="PANTHER" id="PTHR22950:SF683">
    <property type="entry name" value="AMINO ACID TRANSPORTER (EUROFUNG)"/>
    <property type="match status" value="1"/>
</dbReference>
<feature type="transmembrane region" description="Helical" evidence="6">
    <location>
        <begin position="249"/>
        <end position="270"/>
    </location>
</feature>
<feature type="transmembrane region" description="Helical" evidence="6">
    <location>
        <begin position="282"/>
        <end position="309"/>
    </location>
</feature>
<dbReference type="Pfam" id="PF01490">
    <property type="entry name" value="Aa_trans"/>
    <property type="match status" value="1"/>
</dbReference>